<protein>
    <recommendedName>
        <fullName evidence="3">AbiEi antitoxin C-terminal domain-containing protein</fullName>
    </recommendedName>
</protein>
<reference evidence="1 2" key="1">
    <citation type="journal article" date="2017" name="Int. J. Syst. Evol. Microbiol.">
        <title>Mycobacterium talmoniae sp. nov., a slowly growing mycobacterium isolated from human respiratory samples.</title>
        <authorList>
            <person name="Davidson R.M."/>
            <person name="DeGroote M.A."/>
            <person name="Marola J.L."/>
            <person name="Buss S."/>
            <person name="Jones V."/>
            <person name="McNeil M.R."/>
            <person name="Freifeld A.G."/>
            <person name="Elaine Epperson L."/>
            <person name="Hasan N.A."/>
            <person name="Jackson M."/>
            <person name="Iwen P.C."/>
            <person name="Salfinger M."/>
            <person name="Strong M."/>
        </authorList>
    </citation>
    <scope>NUCLEOTIDE SEQUENCE [LARGE SCALE GENOMIC DNA]</scope>
    <source>
        <strain evidence="1 2">ATCC BAA-2683</strain>
    </source>
</reference>
<dbReference type="Proteomes" id="UP000238296">
    <property type="component" value="Unassembled WGS sequence"/>
</dbReference>
<gene>
    <name evidence="1" type="ORF">C1Y40_01680</name>
</gene>
<organism evidence="1 2">
    <name type="scientific">Mycobacterium talmoniae</name>
    <dbReference type="NCBI Taxonomy" id="1858794"/>
    <lineage>
        <taxon>Bacteria</taxon>
        <taxon>Bacillati</taxon>
        <taxon>Actinomycetota</taxon>
        <taxon>Actinomycetes</taxon>
        <taxon>Mycobacteriales</taxon>
        <taxon>Mycobacteriaceae</taxon>
        <taxon>Mycobacterium</taxon>
    </lineage>
</organism>
<name>A0A2S8BNA8_9MYCO</name>
<evidence type="ECO:0000313" key="2">
    <source>
        <dbReference type="Proteomes" id="UP000238296"/>
    </source>
</evidence>
<comment type="caution">
    <text evidence="1">The sequence shown here is derived from an EMBL/GenBank/DDBJ whole genome shotgun (WGS) entry which is preliminary data.</text>
</comment>
<dbReference type="EMBL" id="PPEA01000243">
    <property type="protein sequence ID" value="PQM48099.1"/>
    <property type="molecule type" value="Genomic_DNA"/>
</dbReference>
<dbReference type="AlphaFoldDB" id="A0A2S8BNA8"/>
<accession>A0A2S8BNA8</accession>
<sequence length="65" mass="6968">MAELDWLLGGDGVVSRGELVAAGVRDAQIRALVDSDALRRLRTGWFAAPHADPGGVPVRCRWAGR</sequence>
<evidence type="ECO:0000313" key="1">
    <source>
        <dbReference type="EMBL" id="PQM48099.1"/>
    </source>
</evidence>
<proteinExistence type="predicted"/>
<evidence type="ECO:0008006" key="3">
    <source>
        <dbReference type="Google" id="ProtNLM"/>
    </source>
</evidence>